<name>A0ABX3WSA1_9BRAD</name>
<dbReference type="CDD" id="cd05233">
    <property type="entry name" value="SDR_c"/>
    <property type="match status" value="1"/>
</dbReference>
<comment type="caution">
    <text evidence="3">The sequence shown here is derived from an EMBL/GenBank/DDBJ whole genome shotgun (WGS) entry which is preliminary data.</text>
</comment>
<evidence type="ECO:0000256" key="1">
    <source>
        <dbReference type="ARBA" id="ARBA00006484"/>
    </source>
</evidence>
<proteinExistence type="inferred from homology"/>
<dbReference type="Proteomes" id="UP000193884">
    <property type="component" value="Unassembled WGS sequence"/>
</dbReference>
<dbReference type="PANTHER" id="PTHR43943">
    <property type="entry name" value="DEHYDROGENASE/REDUCTASE (SDR FAMILY) MEMBER 4"/>
    <property type="match status" value="1"/>
</dbReference>
<dbReference type="PRINTS" id="PR00081">
    <property type="entry name" value="GDHRDH"/>
</dbReference>
<dbReference type="Gene3D" id="3.40.50.720">
    <property type="entry name" value="NAD(P)-binding Rossmann-like Domain"/>
    <property type="match status" value="1"/>
</dbReference>
<keyword evidence="4" id="KW-1185">Reference proteome</keyword>
<reference evidence="3 4" key="1">
    <citation type="submission" date="2017-03" db="EMBL/GenBank/DDBJ databases">
        <title>Whole genome sequences of fourteen strains of Bradyrhizobium canariense and one strain of Bradyrhizobium japonicum isolated from Lupinus (Papilionoideae: Genisteae) species in Algeria.</title>
        <authorList>
            <person name="Crovadore J."/>
            <person name="Chekireb D."/>
            <person name="Brachmann A."/>
            <person name="Chablais R."/>
            <person name="Cochard B."/>
            <person name="Lefort F."/>
        </authorList>
    </citation>
    <scope>NUCLEOTIDE SEQUENCE [LARGE SCALE GENOMIC DNA]</scope>
    <source>
        <strain evidence="3 4">UBMAN05</strain>
    </source>
</reference>
<gene>
    <name evidence="3" type="ORF">BST63_38035</name>
</gene>
<evidence type="ECO:0000256" key="2">
    <source>
        <dbReference type="ARBA" id="ARBA00023002"/>
    </source>
</evidence>
<comment type="similarity">
    <text evidence="1">Belongs to the short-chain dehydrogenases/reductases (SDR) family.</text>
</comment>
<dbReference type="RefSeq" id="WP_085385865.1">
    <property type="nucleotide sequence ID" value="NZ_NAEX01000185.1"/>
</dbReference>
<dbReference type="Pfam" id="PF13561">
    <property type="entry name" value="adh_short_C2"/>
    <property type="match status" value="1"/>
</dbReference>
<evidence type="ECO:0000313" key="4">
    <source>
        <dbReference type="Proteomes" id="UP000193884"/>
    </source>
</evidence>
<keyword evidence="2" id="KW-0560">Oxidoreductase</keyword>
<dbReference type="EMBL" id="NAFK01000178">
    <property type="protein sequence ID" value="OSJ20352.1"/>
    <property type="molecule type" value="Genomic_DNA"/>
</dbReference>
<sequence>MDLGLKGKNAIVLGGTRGIGRAIAATLAGEGSNVAVCARNADQVAATVTELKASGIRATGGPVDVTDGAALKSWIENAAKELGGIDMLFSNAGAMAQGHDAASWEQNFRLDLLGAVHAFDAARPFLEASGDKGGDAAFVIISSISAAQADTASSYGPIKAALIHMAKGLARQYAKKKIRVNVVSPGTVYFKGGVWNTIEQNMPERYNDAMKRNPTGRMATPQEIASAAVFLASPVSGFTTGSNLVVDGAISNRVNF</sequence>
<dbReference type="PANTHER" id="PTHR43943:SF17">
    <property type="entry name" value="3-PHENYLPROPIONATE-DIHYDRODIOL_CINNAMIC ACID-DIHYDRODIOL DEHYDROGENASE"/>
    <property type="match status" value="1"/>
</dbReference>
<dbReference type="SUPFAM" id="SSF51735">
    <property type="entry name" value="NAD(P)-binding Rossmann-fold domains"/>
    <property type="match status" value="1"/>
</dbReference>
<accession>A0ABX3WSA1</accession>
<protein>
    <submittedName>
        <fullName evidence="3">3-ketoacyl-ACP reductase</fullName>
    </submittedName>
</protein>
<evidence type="ECO:0000313" key="3">
    <source>
        <dbReference type="EMBL" id="OSJ20352.1"/>
    </source>
</evidence>
<dbReference type="InterPro" id="IPR002347">
    <property type="entry name" value="SDR_fam"/>
</dbReference>
<organism evidence="3 4">
    <name type="scientific">Bradyrhizobium canariense</name>
    <dbReference type="NCBI Taxonomy" id="255045"/>
    <lineage>
        <taxon>Bacteria</taxon>
        <taxon>Pseudomonadati</taxon>
        <taxon>Pseudomonadota</taxon>
        <taxon>Alphaproteobacteria</taxon>
        <taxon>Hyphomicrobiales</taxon>
        <taxon>Nitrobacteraceae</taxon>
        <taxon>Bradyrhizobium</taxon>
    </lineage>
</organism>
<dbReference type="InterPro" id="IPR036291">
    <property type="entry name" value="NAD(P)-bd_dom_sf"/>
</dbReference>